<evidence type="ECO:0000256" key="5">
    <source>
        <dbReference type="SAM" id="MobiDB-lite"/>
    </source>
</evidence>
<evidence type="ECO:0000259" key="6">
    <source>
        <dbReference type="PROSITE" id="PS50089"/>
    </source>
</evidence>
<dbReference type="OrthoDB" id="3219336at2759"/>
<dbReference type="PROSITE" id="PS50089">
    <property type="entry name" value="ZF_RING_2"/>
    <property type="match status" value="1"/>
</dbReference>
<evidence type="ECO:0000256" key="3">
    <source>
        <dbReference type="ARBA" id="ARBA00022833"/>
    </source>
</evidence>
<feature type="region of interest" description="Disordered" evidence="5">
    <location>
        <begin position="1"/>
        <end position="95"/>
    </location>
</feature>
<dbReference type="InterPro" id="IPR017907">
    <property type="entry name" value="Znf_RING_CS"/>
</dbReference>
<keyword evidence="3" id="KW-0862">Zinc</keyword>
<feature type="compositionally biased region" description="Basic and acidic residues" evidence="5">
    <location>
        <begin position="32"/>
        <end position="50"/>
    </location>
</feature>
<evidence type="ECO:0000256" key="1">
    <source>
        <dbReference type="ARBA" id="ARBA00022723"/>
    </source>
</evidence>
<dbReference type="PROSITE" id="PS00518">
    <property type="entry name" value="ZF_RING_1"/>
    <property type="match status" value="1"/>
</dbReference>
<dbReference type="InterPro" id="IPR001841">
    <property type="entry name" value="Znf_RING"/>
</dbReference>
<dbReference type="AlphaFoldDB" id="A0A4Q9MPK0"/>
<dbReference type="GO" id="GO:0008270">
    <property type="term" value="F:zinc ion binding"/>
    <property type="evidence" value="ECO:0007669"/>
    <property type="project" value="UniProtKB-KW"/>
</dbReference>
<name>A0A4Q9MPK0_9APHY</name>
<dbReference type="Gene3D" id="3.30.40.10">
    <property type="entry name" value="Zinc/RING finger domain, C3HC4 (zinc finger)"/>
    <property type="match status" value="1"/>
</dbReference>
<dbReference type="SUPFAM" id="SSF57850">
    <property type="entry name" value="RING/U-box"/>
    <property type="match status" value="1"/>
</dbReference>
<dbReference type="InterPro" id="IPR027370">
    <property type="entry name" value="Znf-RING_euk"/>
</dbReference>
<gene>
    <name evidence="7" type="ORF">BD311DRAFT_756488</name>
</gene>
<evidence type="ECO:0000256" key="2">
    <source>
        <dbReference type="ARBA" id="ARBA00022771"/>
    </source>
</evidence>
<sequence length="290" mass="32015">MPATRSGVRQGSRQPGPYLQDMAGPSNLDFVHVVDDEGPPRKRQAVERKSNKQRSKQKAKAPLPPASEIIEISSDEDEPLAKKPSGSTAASEKRINELEEENKNLKRALAAAKTAQPHPVPLAKVPTPTPDAKSDKVLSAIEEHVSCEVCTLKMWNPFTLACGHTFCKDCLLDWFSTAHMQHLTANPTYDPQRLIPLHLRAALARHDLAAPQRRHIEREIALITASTSHPQYSCPTCRVLVRAKPAENFVVKHLVRTIAAAQGESPPKEPPRALHRALEGPFDGFFPFVV</sequence>
<proteinExistence type="predicted"/>
<dbReference type="InterPro" id="IPR013083">
    <property type="entry name" value="Znf_RING/FYVE/PHD"/>
</dbReference>
<dbReference type="EMBL" id="ML143412">
    <property type="protein sequence ID" value="TBU29619.1"/>
    <property type="molecule type" value="Genomic_DNA"/>
</dbReference>
<organism evidence="7">
    <name type="scientific">Dichomitus squalens</name>
    <dbReference type="NCBI Taxonomy" id="114155"/>
    <lineage>
        <taxon>Eukaryota</taxon>
        <taxon>Fungi</taxon>
        <taxon>Dikarya</taxon>
        <taxon>Basidiomycota</taxon>
        <taxon>Agaricomycotina</taxon>
        <taxon>Agaricomycetes</taxon>
        <taxon>Polyporales</taxon>
        <taxon>Polyporaceae</taxon>
        <taxon>Dichomitus</taxon>
    </lineage>
</organism>
<accession>A0A4Q9MPK0</accession>
<dbReference type="Proteomes" id="UP000292957">
    <property type="component" value="Unassembled WGS sequence"/>
</dbReference>
<protein>
    <recommendedName>
        <fullName evidence="6">RING-type domain-containing protein</fullName>
    </recommendedName>
</protein>
<feature type="region of interest" description="Disordered" evidence="5">
    <location>
        <begin position="111"/>
        <end position="131"/>
    </location>
</feature>
<evidence type="ECO:0000313" key="7">
    <source>
        <dbReference type="EMBL" id="TBU29619.1"/>
    </source>
</evidence>
<dbReference type="PANTHER" id="PTHR23327">
    <property type="entry name" value="RING FINGER PROTEIN 127"/>
    <property type="match status" value="1"/>
</dbReference>
<dbReference type="Pfam" id="PF13445">
    <property type="entry name" value="zf-RING_UBOX"/>
    <property type="match status" value="1"/>
</dbReference>
<keyword evidence="2 4" id="KW-0863">Zinc-finger</keyword>
<keyword evidence="1" id="KW-0479">Metal-binding</keyword>
<dbReference type="SMART" id="SM00184">
    <property type="entry name" value="RING"/>
    <property type="match status" value="1"/>
</dbReference>
<feature type="domain" description="RING-type" evidence="6">
    <location>
        <begin position="147"/>
        <end position="238"/>
    </location>
</feature>
<evidence type="ECO:0000256" key="4">
    <source>
        <dbReference type="PROSITE-ProRule" id="PRU00175"/>
    </source>
</evidence>
<reference evidence="7" key="1">
    <citation type="submission" date="2019-01" db="EMBL/GenBank/DDBJ databases">
        <title>Draft genome sequences of three monokaryotic isolates of the white-rot basidiomycete fungus Dichomitus squalens.</title>
        <authorList>
            <consortium name="DOE Joint Genome Institute"/>
            <person name="Lopez S.C."/>
            <person name="Andreopoulos B."/>
            <person name="Pangilinan J."/>
            <person name="Lipzen A."/>
            <person name="Riley R."/>
            <person name="Ahrendt S."/>
            <person name="Ng V."/>
            <person name="Barry K."/>
            <person name="Daum C."/>
            <person name="Grigoriev I.V."/>
            <person name="Hilden K.S."/>
            <person name="Makela M.R."/>
            <person name="de Vries R.P."/>
        </authorList>
    </citation>
    <scope>NUCLEOTIDE SEQUENCE [LARGE SCALE GENOMIC DNA]</scope>
    <source>
        <strain evidence="7">OM18370.1</strain>
    </source>
</reference>